<dbReference type="Proteomes" id="UP000075502">
    <property type="component" value="Unassembled WGS sequence"/>
</dbReference>
<evidence type="ECO:0008006" key="4">
    <source>
        <dbReference type="Google" id="ProtNLM"/>
    </source>
</evidence>
<dbReference type="InterPro" id="IPR019089">
    <property type="entry name" value="Cas_GSU0054"/>
</dbReference>
<evidence type="ECO:0000313" key="2">
    <source>
        <dbReference type="EMBL" id="KYG07880.1"/>
    </source>
</evidence>
<organism evidence="2 3">
    <name type="scientific">Sorangium cellulosum</name>
    <name type="common">Polyangium cellulosum</name>
    <dbReference type="NCBI Taxonomy" id="56"/>
    <lineage>
        <taxon>Bacteria</taxon>
        <taxon>Pseudomonadati</taxon>
        <taxon>Myxococcota</taxon>
        <taxon>Polyangia</taxon>
        <taxon>Polyangiales</taxon>
        <taxon>Polyangiaceae</taxon>
        <taxon>Sorangium</taxon>
    </lineage>
</organism>
<dbReference type="NCBIfam" id="TIGR02165">
    <property type="entry name" value="cas5_6_GSU0054"/>
    <property type="match status" value="1"/>
</dbReference>
<evidence type="ECO:0000313" key="3">
    <source>
        <dbReference type="Proteomes" id="UP000075502"/>
    </source>
</evidence>
<protein>
    <recommendedName>
        <fullName evidence="4">Type I-U CRISPR-associated protein Cas5/Cas6</fullName>
    </recommendedName>
</protein>
<proteinExistence type="predicted"/>
<dbReference type="AlphaFoldDB" id="A0A150TT81"/>
<name>A0A150TT81_SORCE</name>
<gene>
    <name evidence="2" type="ORF">BE21_26800</name>
</gene>
<reference evidence="2 3" key="1">
    <citation type="submission" date="2014-02" db="EMBL/GenBank/DDBJ databases">
        <title>The small core and large imbalanced accessory genome model reveals a collaborative survival strategy of Sorangium cellulosum strains in nature.</title>
        <authorList>
            <person name="Han K."/>
            <person name="Peng R."/>
            <person name="Blom J."/>
            <person name="Li Y.-Z."/>
        </authorList>
    </citation>
    <scope>NUCLEOTIDE SEQUENCE [LARGE SCALE GENOMIC DNA]</scope>
    <source>
        <strain evidence="2 3">So0007-03</strain>
    </source>
</reference>
<accession>A0A150TT81</accession>
<sequence>MLRLAIRFLSGSYHATPWGRHVNEGDIEWPPSPWRLCRAFLATGFARLGWATVPPEGRTLIERLAASPPVYHLPPASTGHTRHYMPLYKNVTAKVLDAFAFVGRGEDAVLGITWDVEPTAAERALFEALAARLSYLGRAESWVAAEVTEALPEHLSPCRASECAPGPGYERVALLAPLSAAEYAAFRRERVGGGGAAEQEGPARRGAKAPKKSAASKEAAKLEALYPADLLAALLKSSGDLQRDGWSQPPGSRWLSYWREGDALAKVSTRPTPAARRRAPRQDTALLALSSDTARREVLPRSEDALLCMEVLHAALVRKSDRGDGFGPSPCLTGKDAHHTPLTGHRHAWLLPASLGSEAHFDHVLVHTAMELDERARAALSSVRKIYRKDLCTLVTLVEIGLREDFEQAVPYVRAAKVWTSVLPFVPPRHLKRQGASSLEGQVQAELASRGLPPAERIEVELEGGNYGAASDFWDFWQRRHPGEIRLAGPEAAHEEGSQLPGAQLATRWRHFRSARVLKPEQRPPVAASLGLRLTFAAPVRGPIALGYASHFGLGAMVPAP</sequence>
<comment type="caution">
    <text evidence="2">The sequence shown here is derived from an EMBL/GenBank/DDBJ whole genome shotgun (WGS) entry which is preliminary data.</text>
</comment>
<feature type="region of interest" description="Disordered" evidence="1">
    <location>
        <begin position="193"/>
        <end position="214"/>
    </location>
</feature>
<dbReference type="EMBL" id="JEME01001160">
    <property type="protein sequence ID" value="KYG07880.1"/>
    <property type="molecule type" value="Genomic_DNA"/>
</dbReference>
<evidence type="ECO:0000256" key="1">
    <source>
        <dbReference type="SAM" id="MobiDB-lite"/>
    </source>
</evidence>